<accession>A0A2W5Q785</accession>
<evidence type="ECO:0000256" key="7">
    <source>
        <dbReference type="SAM" id="Phobius"/>
    </source>
</evidence>
<organism evidence="8 9">
    <name type="scientific">Micavibrio aeruginosavorus</name>
    <dbReference type="NCBI Taxonomy" id="349221"/>
    <lineage>
        <taxon>Bacteria</taxon>
        <taxon>Pseudomonadati</taxon>
        <taxon>Bdellovibrionota</taxon>
        <taxon>Bdellovibrionia</taxon>
        <taxon>Bdellovibrionales</taxon>
        <taxon>Pseudobdellovibrionaceae</taxon>
        <taxon>Micavibrio</taxon>
    </lineage>
</organism>
<gene>
    <name evidence="8" type="primary">cydB</name>
    <name evidence="8" type="ORF">DI551_03735</name>
</gene>
<feature type="transmembrane region" description="Helical" evidence="7">
    <location>
        <begin position="306"/>
        <end position="331"/>
    </location>
</feature>
<dbReference type="GO" id="GO:0019646">
    <property type="term" value="P:aerobic electron transport chain"/>
    <property type="evidence" value="ECO:0007669"/>
    <property type="project" value="TreeGrafter"/>
</dbReference>
<dbReference type="InterPro" id="IPR003317">
    <property type="entry name" value="Cyt-d_oxidase_su2"/>
</dbReference>
<dbReference type="AlphaFoldDB" id="A0A2W5Q785"/>
<name>A0A2W5Q785_9BACT</name>
<comment type="caution">
    <text evidence="8">The sequence shown here is derived from an EMBL/GenBank/DDBJ whole genome shotgun (WGS) entry which is preliminary data.</text>
</comment>
<evidence type="ECO:0000256" key="3">
    <source>
        <dbReference type="ARBA" id="ARBA00022475"/>
    </source>
</evidence>
<keyword evidence="4 7" id="KW-0812">Transmembrane</keyword>
<reference evidence="8 9" key="1">
    <citation type="submission" date="2017-08" db="EMBL/GenBank/DDBJ databases">
        <title>Infants hospitalized years apart are colonized by the same room-sourced microbial strains.</title>
        <authorList>
            <person name="Brooks B."/>
            <person name="Olm M.R."/>
            <person name="Firek B.A."/>
            <person name="Baker R."/>
            <person name="Thomas B.C."/>
            <person name="Morowitz M.J."/>
            <person name="Banfield J.F."/>
        </authorList>
    </citation>
    <scope>NUCLEOTIDE SEQUENCE [LARGE SCALE GENOMIC DNA]</scope>
    <source>
        <strain evidence="8">S2_005_002_R2_29</strain>
    </source>
</reference>
<evidence type="ECO:0000256" key="6">
    <source>
        <dbReference type="ARBA" id="ARBA00023136"/>
    </source>
</evidence>
<feature type="transmembrane region" description="Helical" evidence="7">
    <location>
        <begin position="87"/>
        <end position="106"/>
    </location>
</feature>
<keyword evidence="6 7" id="KW-0472">Membrane</keyword>
<evidence type="ECO:0000256" key="1">
    <source>
        <dbReference type="ARBA" id="ARBA00004651"/>
    </source>
</evidence>
<dbReference type="GO" id="GO:0016682">
    <property type="term" value="F:oxidoreductase activity, acting on diphenols and related substances as donors, oxygen as acceptor"/>
    <property type="evidence" value="ECO:0007669"/>
    <property type="project" value="TreeGrafter"/>
</dbReference>
<dbReference type="EMBL" id="QFQB01000015">
    <property type="protein sequence ID" value="PZQ47250.1"/>
    <property type="molecule type" value="Genomic_DNA"/>
</dbReference>
<evidence type="ECO:0000256" key="4">
    <source>
        <dbReference type="ARBA" id="ARBA00022692"/>
    </source>
</evidence>
<keyword evidence="3" id="KW-1003">Cell membrane</keyword>
<evidence type="ECO:0000313" key="9">
    <source>
        <dbReference type="Proteomes" id="UP000249417"/>
    </source>
</evidence>
<dbReference type="GO" id="GO:0070069">
    <property type="term" value="C:cytochrome complex"/>
    <property type="evidence" value="ECO:0007669"/>
    <property type="project" value="TreeGrafter"/>
</dbReference>
<dbReference type="Proteomes" id="UP000249417">
    <property type="component" value="Unassembled WGS sequence"/>
</dbReference>
<feature type="transmembrane region" description="Helical" evidence="7">
    <location>
        <begin position="234"/>
        <end position="255"/>
    </location>
</feature>
<feature type="transmembrane region" description="Helical" evidence="7">
    <location>
        <begin position="162"/>
        <end position="185"/>
    </location>
</feature>
<comment type="similarity">
    <text evidence="2">Belongs to the cytochrome ubiquinol oxidase subunit 2 family.</text>
</comment>
<evidence type="ECO:0000313" key="8">
    <source>
        <dbReference type="EMBL" id="PZQ47250.1"/>
    </source>
</evidence>
<proteinExistence type="inferred from homology"/>
<dbReference type="GO" id="GO:0009055">
    <property type="term" value="F:electron transfer activity"/>
    <property type="evidence" value="ECO:0007669"/>
    <property type="project" value="TreeGrafter"/>
</dbReference>
<keyword evidence="5 7" id="KW-1133">Transmembrane helix</keyword>
<sequence>MFSFAEYIDLPLIWGGIIATAVLLYVLLDGFDLGVGILFPFAPSDQARNRMMNSIAPFWDGNETWLVLGGGGLFAAFPLAYSIVMPALYIPVILMLICLIFRGVAFEFRFKADTSRQIWDYAFHFGSLGAAFFQGLILGGIVQGITIENRSFAGGPFDWLSGFSVMTGFGVVAGYALLGACWVFMKGEGDLQAWASKCAKYVFIYVLGFMGLVSLWVPFLDNDLDQRWFGGNNIYYLSPIPILTGILFFALWKAINMKGSSKHHIPFFLTLAIFLMGYLGLAVSLWPTIVPYDVTIWQAAAAPESLSLMLVGVVIMLPVILAYTGWCYYVFRGKTDDSHGY</sequence>
<feature type="transmembrane region" description="Helical" evidence="7">
    <location>
        <begin position="118"/>
        <end position="142"/>
    </location>
</feature>
<dbReference type="PANTHER" id="PTHR43141:SF4">
    <property type="entry name" value="CYTOCHROME BD2 SUBUNIT II"/>
    <property type="match status" value="1"/>
</dbReference>
<evidence type="ECO:0000256" key="5">
    <source>
        <dbReference type="ARBA" id="ARBA00022989"/>
    </source>
</evidence>
<comment type="subcellular location">
    <subcellularLocation>
        <location evidence="1">Cell membrane</location>
        <topology evidence="1">Multi-pass membrane protein</topology>
    </subcellularLocation>
</comment>
<protein>
    <submittedName>
        <fullName evidence="8">Cytochrome d ubiquinol oxidase subunit II</fullName>
    </submittedName>
</protein>
<feature type="transmembrane region" description="Helical" evidence="7">
    <location>
        <begin position="267"/>
        <end position="286"/>
    </location>
</feature>
<dbReference type="PANTHER" id="PTHR43141">
    <property type="entry name" value="CYTOCHROME BD2 SUBUNIT II"/>
    <property type="match status" value="1"/>
</dbReference>
<dbReference type="NCBIfam" id="TIGR00203">
    <property type="entry name" value="cydB"/>
    <property type="match status" value="1"/>
</dbReference>
<evidence type="ECO:0000256" key="2">
    <source>
        <dbReference type="ARBA" id="ARBA00007543"/>
    </source>
</evidence>
<dbReference type="Pfam" id="PF02322">
    <property type="entry name" value="Cyt_bd_oxida_II"/>
    <property type="match status" value="1"/>
</dbReference>
<dbReference type="GO" id="GO:0005886">
    <property type="term" value="C:plasma membrane"/>
    <property type="evidence" value="ECO:0007669"/>
    <property type="project" value="UniProtKB-SubCell"/>
</dbReference>
<feature type="transmembrane region" description="Helical" evidence="7">
    <location>
        <begin position="201"/>
        <end position="219"/>
    </location>
</feature>
<feature type="transmembrane region" description="Helical" evidence="7">
    <location>
        <begin position="12"/>
        <end position="42"/>
    </location>
</feature>